<dbReference type="InterPro" id="IPR036259">
    <property type="entry name" value="MFS_trans_sf"/>
</dbReference>
<evidence type="ECO:0000256" key="5">
    <source>
        <dbReference type="ARBA" id="ARBA00022970"/>
    </source>
</evidence>
<proteinExistence type="inferred from homology"/>
<feature type="transmembrane region" description="Helical" evidence="8">
    <location>
        <begin position="365"/>
        <end position="383"/>
    </location>
</feature>
<dbReference type="VEuPathDB" id="ToxoDB:BESB_077020"/>
<feature type="transmembrane region" description="Helical" evidence="8">
    <location>
        <begin position="418"/>
        <end position="438"/>
    </location>
</feature>
<feature type="transmembrane region" description="Helical" evidence="8">
    <location>
        <begin position="172"/>
        <end position="191"/>
    </location>
</feature>
<evidence type="ECO:0000256" key="3">
    <source>
        <dbReference type="ARBA" id="ARBA00022448"/>
    </source>
</evidence>
<reference evidence="9 10" key="1">
    <citation type="submission" date="2017-09" db="EMBL/GenBank/DDBJ databases">
        <title>Genome sequencing of Besnoitia besnoiti strain Bb-Ger1.</title>
        <authorList>
            <person name="Schares G."/>
            <person name="Venepally P."/>
            <person name="Lorenzi H.A."/>
        </authorList>
    </citation>
    <scope>NUCLEOTIDE SEQUENCE [LARGE SCALE GENOMIC DNA]</scope>
    <source>
        <strain evidence="9 10">Bb-Ger1</strain>
    </source>
</reference>
<protein>
    <submittedName>
        <fullName evidence="9">Transporter, major facilitator family protein</fullName>
    </submittedName>
</protein>
<dbReference type="GeneID" id="40312628"/>
<dbReference type="InterPro" id="IPR052599">
    <property type="entry name" value="SLC43A_AATransporter"/>
</dbReference>
<dbReference type="OrthoDB" id="329617at2759"/>
<dbReference type="GO" id="GO:0022857">
    <property type="term" value="F:transmembrane transporter activity"/>
    <property type="evidence" value="ECO:0007669"/>
    <property type="project" value="InterPro"/>
</dbReference>
<feature type="transmembrane region" description="Helical" evidence="8">
    <location>
        <begin position="480"/>
        <end position="503"/>
    </location>
</feature>
<keyword evidence="7 8" id="KW-0472">Membrane</keyword>
<dbReference type="EMBL" id="NWUJ01000008">
    <property type="protein sequence ID" value="PFH33485.1"/>
    <property type="molecule type" value="Genomic_DNA"/>
</dbReference>
<evidence type="ECO:0000313" key="9">
    <source>
        <dbReference type="EMBL" id="PFH33485.1"/>
    </source>
</evidence>
<feature type="transmembrane region" description="Helical" evidence="8">
    <location>
        <begin position="390"/>
        <end position="412"/>
    </location>
</feature>
<name>A0A2A9M685_BESBE</name>
<comment type="subcellular location">
    <subcellularLocation>
        <location evidence="1">Membrane</location>
        <topology evidence="1">Multi-pass membrane protein</topology>
    </subcellularLocation>
</comment>
<dbReference type="GO" id="GO:0016020">
    <property type="term" value="C:membrane"/>
    <property type="evidence" value="ECO:0007669"/>
    <property type="project" value="UniProtKB-SubCell"/>
</dbReference>
<dbReference type="GO" id="GO:0006865">
    <property type="term" value="P:amino acid transport"/>
    <property type="evidence" value="ECO:0007669"/>
    <property type="project" value="UniProtKB-KW"/>
</dbReference>
<dbReference type="Pfam" id="PF07690">
    <property type="entry name" value="MFS_1"/>
    <property type="match status" value="1"/>
</dbReference>
<evidence type="ECO:0000256" key="6">
    <source>
        <dbReference type="ARBA" id="ARBA00022989"/>
    </source>
</evidence>
<organism evidence="9 10">
    <name type="scientific">Besnoitia besnoiti</name>
    <name type="common">Apicomplexan protozoan</name>
    <dbReference type="NCBI Taxonomy" id="94643"/>
    <lineage>
        <taxon>Eukaryota</taxon>
        <taxon>Sar</taxon>
        <taxon>Alveolata</taxon>
        <taxon>Apicomplexa</taxon>
        <taxon>Conoidasida</taxon>
        <taxon>Coccidia</taxon>
        <taxon>Eucoccidiorida</taxon>
        <taxon>Eimeriorina</taxon>
        <taxon>Sarcocystidae</taxon>
        <taxon>Besnoitia</taxon>
    </lineage>
</organism>
<feature type="transmembrane region" description="Helical" evidence="8">
    <location>
        <begin position="146"/>
        <end position="165"/>
    </location>
</feature>
<dbReference type="KEGG" id="bbes:BESB_077020"/>
<dbReference type="Proteomes" id="UP000224006">
    <property type="component" value="Chromosome VII"/>
</dbReference>
<feature type="transmembrane region" description="Helical" evidence="8">
    <location>
        <begin position="80"/>
        <end position="101"/>
    </location>
</feature>
<comment type="similarity">
    <text evidence="2">Belongs to the SLC43A transporter (TC 2.A.1.44) family.</text>
</comment>
<keyword evidence="6 8" id="KW-1133">Transmembrane helix</keyword>
<dbReference type="Gene3D" id="1.20.1250.20">
    <property type="entry name" value="MFS general substrate transporter like domains"/>
    <property type="match status" value="2"/>
</dbReference>
<gene>
    <name evidence="9" type="ORF">BESB_077020</name>
</gene>
<sequence length="512" mass="55284">MDSTDVTDLCKTASSETASLNKTDTRMDALNQPTAAGASLSNFEIVSSPHGRGTTKEGGPLTSGKLESVKSSRPTVAFGLSRWVVLVAYCVYCLLAGPSFFNWTTIADTLYKSGAFEWDCKPGDLFPNALPHEPKCPDQEVAVNHLFTVASCSYFVFAMLGGIMLDFAGPKLGAFAGLACLLLGWTLFGLSCESFRAYVPAAVFMGAGIDMAFFPCLCGANLFPGYAGTIIAVYGSFRSISFVVGLALRTIYLNVEGATFRGVVLGYVGVGLGTCVLVAIFIIPRKAWTAPDAPQSAALEEDVEASGERDGQSAVQKKLSPVESMKRDFLSLSFLPLVPYFIFVLIALLFFAPSSKRLIPSAYEANQIISIFSFVPCIFLGRLTDKVGIVPVMMVCNSCGLLSWILVLIPGIPCFVASQYVISILIAIQMSFLVSQIYCYITEIFQPENLGKMVGFLCSVGGLISLVTDPMRRYSVDNSFYPMTAFCLVLAAVNEGLLLFMYCRKKKVPKVV</sequence>
<dbReference type="InterPro" id="IPR011701">
    <property type="entry name" value="MFS"/>
</dbReference>
<keyword evidence="5" id="KW-0029">Amino-acid transport</keyword>
<dbReference type="AlphaFoldDB" id="A0A2A9M685"/>
<evidence type="ECO:0000313" key="10">
    <source>
        <dbReference type="Proteomes" id="UP000224006"/>
    </source>
</evidence>
<feature type="transmembrane region" description="Helical" evidence="8">
    <location>
        <begin position="230"/>
        <end position="252"/>
    </location>
</feature>
<comment type="caution">
    <text evidence="9">The sequence shown here is derived from an EMBL/GenBank/DDBJ whole genome shotgun (WGS) entry which is preliminary data.</text>
</comment>
<feature type="transmembrane region" description="Helical" evidence="8">
    <location>
        <begin position="450"/>
        <end position="468"/>
    </location>
</feature>
<evidence type="ECO:0000256" key="7">
    <source>
        <dbReference type="ARBA" id="ARBA00023136"/>
    </source>
</evidence>
<feature type="transmembrane region" description="Helical" evidence="8">
    <location>
        <begin position="197"/>
        <end position="223"/>
    </location>
</feature>
<accession>A0A2A9M685</accession>
<keyword evidence="4 8" id="KW-0812">Transmembrane</keyword>
<keyword evidence="10" id="KW-1185">Reference proteome</keyword>
<dbReference type="RefSeq" id="XP_029217494.1">
    <property type="nucleotide sequence ID" value="XM_029366063.1"/>
</dbReference>
<dbReference type="PANTHER" id="PTHR20772">
    <property type="entry name" value="PROTEIN FMP42"/>
    <property type="match status" value="1"/>
</dbReference>
<evidence type="ECO:0000256" key="1">
    <source>
        <dbReference type="ARBA" id="ARBA00004141"/>
    </source>
</evidence>
<dbReference type="PANTHER" id="PTHR20772:SF2">
    <property type="entry name" value="PROTEIN FMP42"/>
    <property type="match status" value="1"/>
</dbReference>
<feature type="transmembrane region" description="Helical" evidence="8">
    <location>
        <begin position="264"/>
        <end position="283"/>
    </location>
</feature>
<evidence type="ECO:0000256" key="2">
    <source>
        <dbReference type="ARBA" id="ARBA00006595"/>
    </source>
</evidence>
<dbReference type="SUPFAM" id="SSF103473">
    <property type="entry name" value="MFS general substrate transporter"/>
    <property type="match status" value="1"/>
</dbReference>
<evidence type="ECO:0000256" key="4">
    <source>
        <dbReference type="ARBA" id="ARBA00022692"/>
    </source>
</evidence>
<feature type="transmembrane region" description="Helical" evidence="8">
    <location>
        <begin position="329"/>
        <end position="353"/>
    </location>
</feature>
<keyword evidence="3" id="KW-0813">Transport</keyword>
<evidence type="ECO:0000256" key="8">
    <source>
        <dbReference type="SAM" id="Phobius"/>
    </source>
</evidence>